<gene>
    <name evidence="3" type="ORF">TsocGM_00570</name>
</gene>
<reference evidence="3 4" key="2">
    <citation type="submission" date="2019-01" db="EMBL/GenBank/DDBJ databases">
        <title>Tautonia sociabilis, a novel thermotolerant planctomycete of Isosphaeraceae family, isolated from a 4000 m deep subterranean habitat.</title>
        <authorList>
            <person name="Kovaleva O.L."/>
            <person name="Elcheninov A.G."/>
            <person name="Van Heerden E."/>
            <person name="Toshchakov S.V."/>
            <person name="Novikov A."/>
            <person name="Bonch-Osmolovskaya E.A."/>
            <person name="Kublanov I.V."/>
        </authorList>
    </citation>
    <scope>NUCLEOTIDE SEQUENCE [LARGE SCALE GENOMIC DNA]</scope>
    <source>
        <strain evidence="3 4">GM2012</strain>
    </source>
</reference>
<keyword evidence="2" id="KW-0732">Signal</keyword>
<evidence type="ECO:0008006" key="5">
    <source>
        <dbReference type="Google" id="ProtNLM"/>
    </source>
</evidence>
<organism evidence="3 4">
    <name type="scientific">Tautonia sociabilis</name>
    <dbReference type="NCBI Taxonomy" id="2080755"/>
    <lineage>
        <taxon>Bacteria</taxon>
        <taxon>Pseudomonadati</taxon>
        <taxon>Planctomycetota</taxon>
        <taxon>Planctomycetia</taxon>
        <taxon>Isosphaerales</taxon>
        <taxon>Isosphaeraceae</taxon>
        <taxon>Tautonia</taxon>
    </lineage>
</organism>
<accession>A0A432MRT1</accession>
<evidence type="ECO:0000313" key="3">
    <source>
        <dbReference type="EMBL" id="RUL89697.1"/>
    </source>
</evidence>
<feature type="region of interest" description="Disordered" evidence="1">
    <location>
        <begin position="31"/>
        <end position="135"/>
    </location>
</feature>
<evidence type="ECO:0000313" key="4">
    <source>
        <dbReference type="Proteomes" id="UP000280296"/>
    </source>
</evidence>
<proteinExistence type="predicted"/>
<reference evidence="3 4" key="1">
    <citation type="submission" date="2018-12" db="EMBL/GenBank/DDBJ databases">
        <authorList>
            <person name="Toschakov S.V."/>
        </authorList>
    </citation>
    <scope>NUCLEOTIDE SEQUENCE [LARGE SCALE GENOMIC DNA]</scope>
    <source>
        <strain evidence="3 4">GM2012</strain>
    </source>
</reference>
<dbReference type="EMBL" id="RYZH01000001">
    <property type="protein sequence ID" value="RUL89697.1"/>
    <property type="molecule type" value="Genomic_DNA"/>
</dbReference>
<dbReference type="AlphaFoldDB" id="A0A432MRT1"/>
<evidence type="ECO:0000256" key="1">
    <source>
        <dbReference type="SAM" id="MobiDB-lite"/>
    </source>
</evidence>
<dbReference type="PROSITE" id="PS51257">
    <property type="entry name" value="PROKAR_LIPOPROTEIN"/>
    <property type="match status" value="1"/>
</dbReference>
<sequence length="135" mass="13161">MRRPNLLFTLPMLALMGCSNAAAPVEAPDLDAVAPGAGAGAGAGEGNASSPPVGPGADDSRPDAPDPASGEANAADGAGTPFGTEDGPVPFNLSPPRDLEDLPPAPEPLAEPEAPAEEPAPPVIDDPEGPGTGRS</sequence>
<protein>
    <recommendedName>
        <fullName evidence="5">Lipoprotein</fullName>
    </recommendedName>
</protein>
<feature type="chain" id="PRO_5019027371" description="Lipoprotein" evidence="2">
    <location>
        <begin position="22"/>
        <end position="135"/>
    </location>
</feature>
<keyword evidence="4" id="KW-1185">Reference proteome</keyword>
<dbReference type="RefSeq" id="WP_126723372.1">
    <property type="nucleotide sequence ID" value="NZ_RYZH01000001.1"/>
</dbReference>
<comment type="caution">
    <text evidence="3">The sequence shown here is derived from an EMBL/GenBank/DDBJ whole genome shotgun (WGS) entry which is preliminary data.</text>
</comment>
<dbReference type="Proteomes" id="UP000280296">
    <property type="component" value="Unassembled WGS sequence"/>
</dbReference>
<evidence type="ECO:0000256" key="2">
    <source>
        <dbReference type="SAM" id="SignalP"/>
    </source>
</evidence>
<feature type="signal peptide" evidence="2">
    <location>
        <begin position="1"/>
        <end position="21"/>
    </location>
</feature>
<name>A0A432MRT1_9BACT</name>